<dbReference type="EMBL" id="CACRUT010000029">
    <property type="protein sequence ID" value="VYU64559.1"/>
    <property type="molecule type" value="Genomic_DNA"/>
</dbReference>
<evidence type="ECO:0000256" key="1">
    <source>
        <dbReference type="SAM" id="MobiDB-lite"/>
    </source>
</evidence>
<dbReference type="EMBL" id="CACRUT010000018">
    <property type="protein sequence ID" value="VYU48776.1"/>
    <property type="molecule type" value="Genomic_DNA"/>
</dbReference>
<evidence type="ECO:0000313" key="2">
    <source>
        <dbReference type="EMBL" id="VYU48776.1"/>
    </source>
</evidence>
<sequence>MENEGEEKSGEKGKENTEMKKEEEEKVAER</sequence>
<reference evidence="2" key="1">
    <citation type="submission" date="2019-11" db="EMBL/GenBank/DDBJ databases">
        <authorList>
            <person name="Feng L."/>
        </authorList>
    </citation>
    <scope>NUCLEOTIDE SEQUENCE</scope>
    <source>
        <strain evidence="2">PclaraLFYP37</strain>
    </source>
</reference>
<gene>
    <name evidence="2" type="ORF">PCLFYP37_03088</name>
    <name evidence="3" type="ORF">PCLFYP37_03470</name>
</gene>
<name>A0A6N3FA39_9BACT</name>
<feature type="region of interest" description="Disordered" evidence="1">
    <location>
        <begin position="1"/>
        <end position="30"/>
    </location>
</feature>
<evidence type="ECO:0000313" key="3">
    <source>
        <dbReference type="EMBL" id="VYU64559.1"/>
    </source>
</evidence>
<protein>
    <submittedName>
        <fullName evidence="2">Uncharacterized protein</fullName>
    </submittedName>
</protein>
<organism evidence="2">
    <name type="scientific">Paraprevotella clara</name>
    <dbReference type="NCBI Taxonomy" id="454154"/>
    <lineage>
        <taxon>Bacteria</taxon>
        <taxon>Pseudomonadati</taxon>
        <taxon>Bacteroidota</taxon>
        <taxon>Bacteroidia</taxon>
        <taxon>Bacteroidales</taxon>
        <taxon>Prevotellaceae</taxon>
        <taxon>Paraprevotella</taxon>
    </lineage>
</organism>
<accession>A0A6N3FA39</accession>
<proteinExistence type="predicted"/>
<dbReference type="AlphaFoldDB" id="A0A6N3FA39"/>